<dbReference type="InterPro" id="IPR048373">
    <property type="entry name" value="ZapC_N"/>
</dbReference>
<evidence type="ECO:0000256" key="2">
    <source>
        <dbReference type="ARBA" id="ARBA00022618"/>
    </source>
</evidence>
<protein>
    <recommendedName>
        <fullName evidence="5 6">Cell division protein ZapC</fullName>
    </recommendedName>
</protein>
<organism evidence="11 13">
    <name type="scientific">Shewanella xiamenensis</name>
    <dbReference type="NCBI Taxonomy" id="332186"/>
    <lineage>
        <taxon>Bacteria</taxon>
        <taxon>Pseudomonadati</taxon>
        <taxon>Pseudomonadota</taxon>
        <taxon>Gammaproteobacteria</taxon>
        <taxon>Alteromonadales</taxon>
        <taxon>Shewanellaceae</taxon>
        <taxon>Shewanella</taxon>
    </lineage>
</organism>
<dbReference type="HAMAP" id="MF_00906">
    <property type="entry name" value="ZapC"/>
    <property type="match status" value="1"/>
</dbReference>
<dbReference type="InterPro" id="IPR048372">
    <property type="entry name" value="ZapC_C"/>
</dbReference>
<dbReference type="OrthoDB" id="5765005at2"/>
<reference evidence="9" key="2">
    <citation type="submission" date="2019-04" db="EMBL/GenBank/DDBJ databases">
        <authorList>
            <person name="Zou H."/>
        </authorList>
    </citation>
    <scope>NUCLEOTIDE SEQUENCE</scope>
    <source>
        <strain evidence="9">2015oxa</strain>
    </source>
</reference>
<dbReference type="RefSeq" id="WP_037419319.1">
    <property type="nucleotide sequence ID" value="NZ_AP025014.1"/>
</dbReference>
<dbReference type="GO" id="GO:0000917">
    <property type="term" value="P:division septum assembly"/>
    <property type="evidence" value="ECO:0007669"/>
    <property type="project" value="UniProtKB-KW"/>
</dbReference>
<evidence type="ECO:0000256" key="4">
    <source>
        <dbReference type="ARBA" id="ARBA00023306"/>
    </source>
</evidence>
<keyword evidence="3 5" id="KW-0717">Septation</keyword>
<keyword evidence="12" id="KW-1185">Reference proteome</keyword>
<dbReference type="GO" id="GO:0005737">
    <property type="term" value="C:cytoplasm"/>
    <property type="evidence" value="ECO:0007669"/>
    <property type="project" value="UniProtKB-SubCell"/>
</dbReference>
<dbReference type="EMBL" id="JASGOQ010000001">
    <property type="protein sequence ID" value="MDV5390462.1"/>
    <property type="molecule type" value="Genomic_DNA"/>
</dbReference>
<reference evidence="11" key="4">
    <citation type="submission" date="2023-05" db="EMBL/GenBank/DDBJ databases">
        <title>Colonisation of extended spectrum b-lactamase- and carbapenemase-producing bacteria on hospital surfaces from low- and middle-income countries.</title>
        <authorList>
            <person name="Nieto-Rosado M."/>
            <person name="Sands K."/>
            <person name="Iregbu K."/>
            <person name="Zahra R."/>
            <person name="Mazarati J.B."/>
            <person name="Mehtar S."/>
            <person name="Barnards-Group B."/>
            <person name="Walsh T.R."/>
        </authorList>
    </citation>
    <scope>NUCLEOTIDE SEQUENCE</scope>
    <source>
        <strain evidence="11">PP-E493</strain>
    </source>
</reference>
<evidence type="ECO:0000313" key="13">
    <source>
        <dbReference type="Proteomes" id="UP001187859"/>
    </source>
</evidence>
<evidence type="ECO:0000256" key="1">
    <source>
        <dbReference type="ARBA" id="ARBA00022490"/>
    </source>
</evidence>
<dbReference type="PIRSF" id="PIRSF010252">
    <property type="entry name" value="ZapC"/>
    <property type="match status" value="1"/>
</dbReference>
<evidence type="ECO:0000313" key="10">
    <source>
        <dbReference type="EMBL" id="MDI5830623.1"/>
    </source>
</evidence>
<dbReference type="Pfam" id="PF07126">
    <property type="entry name" value="ZapC_C"/>
    <property type="match status" value="1"/>
</dbReference>
<keyword evidence="2 5" id="KW-0132">Cell division</keyword>
<name>A0A073L0G1_9GAMM</name>
<dbReference type="AlphaFoldDB" id="A0A073L0G1"/>
<dbReference type="EMBL" id="JAOTLW010000003">
    <property type="protein sequence ID" value="MDI5830623.1"/>
    <property type="molecule type" value="Genomic_DNA"/>
</dbReference>
<reference evidence="9" key="1">
    <citation type="journal article" date="2019" name="Int J Environ Res Public Health">
        <title>Characterization of Chromosome-Mediated BlaOXA-894 in Shewanella xiamenensis Isolated from Pig Wastewater.</title>
        <authorList>
            <person name="Zou H."/>
            <person name="Zhou Z."/>
            <person name="Xia H."/>
            <person name="Zhao Q."/>
            <person name="Li X."/>
        </authorList>
    </citation>
    <scope>NUCLEOTIDE SEQUENCE</scope>
    <source>
        <strain evidence="9">2015oxa</strain>
    </source>
</reference>
<evidence type="ECO:0000256" key="6">
    <source>
        <dbReference type="PIRNR" id="PIRNR010252"/>
    </source>
</evidence>
<evidence type="ECO:0000256" key="5">
    <source>
        <dbReference type="HAMAP-Rule" id="MF_00906"/>
    </source>
</evidence>
<evidence type="ECO:0000259" key="8">
    <source>
        <dbReference type="Pfam" id="PF21083"/>
    </source>
</evidence>
<evidence type="ECO:0000259" key="7">
    <source>
        <dbReference type="Pfam" id="PF07126"/>
    </source>
</evidence>
<dbReference type="Proteomes" id="UP001159075">
    <property type="component" value="Unassembled WGS sequence"/>
</dbReference>
<comment type="subunit">
    <text evidence="5">Interacts directly with FtsZ.</text>
</comment>
<keyword evidence="4 5" id="KW-0131">Cell cycle</keyword>
<dbReference type="Proteomes" id="UP001187859">
    <property type="component" value="Unassembled WGS sequence"/>
</dbReference>
<gene>
    <name evidence="5" type="primary">zapC</name>
    <name evidence="9" type="ORF">E2650_08385</name>
    <name evidence="10" type="ORF">ODY93_03515</name>
    <name evidence="11" type="ORF">QM089_09385</name>
</gene>
<comment type="subcellular location">
    <subcellularLocation>
        <location evidence="5 6">Cytoplasm</location>
    </subcellularLocation>
</comment>
<dbReference type="Proteomes" id="UP001152518">
    <property type="component" value="Unassembled WGS sequence"/>
</dbReference>
<comment type="function">
    <text evidence="5 6">Contributes to the efficiency of the cell division process by stabilizing the polymeric form of the cell division protein FtsZ. Acts by promoting interactions between FtsZ protofilaments and suppressing the GTPase activity of FtsZ.</text>
</comment>
<feature type="domain" description="Cell-division protein ZapC C-terminal" evidence="7">
    <location>
        <begin position="91"/>
        <end position="171"/>
    </location>
</feature>
<sequence length="177" mass="19872">MLLLPQKDWHWKYNDSYGVLGVSLGSEIEFLTAYKAKSLIPDALSSMEFNIAHAKFYMSLLDKLPKNLSLTDAAIVQIALNATAAHFMLTPQMPKSWFFDTSDVCVYSDVGKVFELKCQKQRALVLVVENTLQSALVMLLSPECVLSGAKTMVQFETIKVMHNRLHPLRAQRHVVAA</sequence>
<dbReference type="Pfam" id="PF21083">
    <property type="entry name" value="ZapC_N"/>
    <property type="match status" value="1"/>
</dbReference>
<comment type="similarity">
    <text evidence="5 6">Belongs to the ZapC family.</text>
</comment>
<evidence type="ECO:0000313" key="11">
    <source>
        <dbReference type="EMBL" id="MDV5390462.1"/>
    </source>
</evidence>
<evidence type="ECO:0000256" key="3">
    <source>
        <dbReference type="ARBA" id="ARBA00023210"/>
    </source>
</evidence>
<feature type="domain" description="Cell-division protein ZapC N-terminal" evidence="8">
    <location>
        <begin position="3"/>
        <end position="89"/>
    </location>
</feature>
<dbReference type="GO" id="GO:0043093">
    <property type="term" value="P:FtsZ-dependent cytokinesis"/>
    <property type="evidence" value="ECO:0007669"/>
    <property type="project" value="UniProtKB-UniRule"/>
</dbReference>
<comment type="caution">
    <text evidence="11">The sequence shown here is derived from an EMBL/GenBank/DDBJ whole genome shotgun (WGS) entry which is preliminary data.</text>
</comment>
<dbReference type="InterPro" id="IPR009809">
    <property type="entry name" value="ZapC"/>
</dbReference>
<evidence type="ECO:0000313" key="9">
    <source>
        <dbReference type="EMBL" id="MDG5899909.1"/>
    </source>
</evidence>
<keyword evidence="1 5" id="KW-0963">Cytoplasm</keyword>
<reference evidence="10 12" key="3">
    <citation type="submission" date="2022-09" db="EMBL/GenBank/DDBJ databases">
        <title>The outer-membrane cytochrome OmcA is essential for infection of Shewanella oneidensis by a zebrafish-associated bacteriophage.</title>
        <authorList>
            <person name="Grenfell A.W."/>
            <person name="Intile P."/>
            <person name="Mcfarlane J."/>
            <person name="Leung D."/>
            <person name="Abdalla K."/>
            <person name="Wold M."/>
            <person name="Kees E."/>
            <person name="Gralnick J."/>
        </authorList>
    </citation>
    <scope>NUCLEOTIDE SEQUENCE [LARGE SCALE GENOMIC DNA]</scope>
    <source>
        <strain evidence="10 12">NF-5</strain>
    </source>
</reference>
<evidence type="ECO:0000313" key="12">
    <source>
        <dbReference type="Proteomes" id="UP001159075"/>
    </source>
</evidence>
<proteinExistence type="inferred from homology"/>
<accession>A0A073L0G1</accession>
<dbReference type="GeneID" id="75189069"/>
<dbReference type="EMBL" id="SUNE01000004">
    <property type="protein sequence ID" value="MDG5899909.1"/>
    <property type="molecule type" value="Genomic_DNA"/>
</dbReference>